<organism evidence="2 3">
    <name type="scientific">Paracoccus denitrificans</name>
    <dbReference type="NCBI Taxonomy" id="266"/>
    <lineage>
        <taxon>Bacteria</taxon>
        <taxon>Pseudomonadati</taxon>
        <taxon>Pseudomonadota</taxon>
        <taxon>Alphaproteobacteria</taxon>
        <taxon>Rhodobacterales</taxon>
        <taxon>Paracoccaceae</taxon>
        <taxon>Paracoccus</taxon>
    </lineage>
</organism>
<sequence length="149" mass="16653">MLGIGKALGGLFRSAKKVENRDLMEAILGGNLLVAASDGEIEKEESQKIERLARSSDNLKHFGSEIPKAIQKMTDWLEADFGLGRSRIMKEIRDVANNDEQVEEVMLNMIAVAKADGEVEPGERRVIEEIARELGYRLSEEHFEIRKGA</sequence>
<proteinExistence type="predicted"/>
<feature type="domain" description="Co-chaperone DjlA N-terminal" evidence="1">
    <location>
        <begin position="32"/>
        <end position="136"/>
    </location>
</feature>
<evidence type="ECO:0000259" key="1">
    <source>
        <dbReference type="Pfam" id="PF05099"/>
    </source>
</evidence>
<dbReference type="AlphaFoldDB" id="A0A533I5Z2"/>
<comment type="caution">
    <text evidence="2">The sequence shown here is derived from an EMBL/GenBank/DDBJ whole genome shotgun (WGS) entry which is preliminary data.</text>
</comment>
<dbReference type="Pfam" id="PF05099">
    <property type="entry name" value="TerB"/>
    <property type="match status" value="1"/>
</dbReference>
<protein>
    <submittedName>
        <fullName evidence="2">Tellurite resistance protein</fullName>
    </submittedName>
</protein>
<dbReference type="EMBL" id="VAFL01000015">
    <property type="protein sequence ID" value="TKW65232.1"/>
    <property type="molecule type" value="Genomic_DNA"/>
</dbReference>
<evidence type="ECO:0000313" key="2">
    <source>
        <dbReference type="EMBL" id="TKW65232.1"/>
    </source>
</evidence>
<dbReference type="SUPFAM" id="SSF158682">
    <property type="entry name" value="TerB-like"/>
    <property type="match status" value="1"/>
</dbReference>
<gene>
    <name evidence="2" type="ORF">DI616_16025</name>
</gene>
<reference evidence="2 3" key="1">
    <citation type="journal article" date="2017" name="Nat. Commun.">
        <title>In situ click chemistry generation of cyclooxygenase-2 inhibitors.</title>
        <authorList>
            <person name="Bhardwaj A."/>
            <person name="Kaur J."/>
            <person name="Wuest M."/>
            <person name="Wuest F."/>
        </authorList>
    </citation>
    <scope>NUCLEOTIDE SEQUENCE [LARGE SCALE GENOMIC DNA]</scope>
    <source>
        <strain evidence="2">S2_012_000_R3_94</strain>
    </source>
</reference>
<name>A0A533I5Z2_PARDE</name>
<dbReference type="Gene3D" id="1.10.3680.10">
    <property type="entry name" value="TerB-like"/>
    <property type="match status" value="1"/>
</dbReference>
<dbReference type="CDD" id="cd07176">
    <property type="entry name" value="terB"/>
    <property type="match status" value="1"/>
</dbReference>
<dbReference type="Proteomes" id="UP000315344">
    <property type="component" value="Unassembled WGS sequence"/>
</dbReference>
<accession>A0A533I5Z2</accession>
<dbReference type="InterPro" id="IPR029024">
    <property type="entry name" value="TerB-like"/>
</dbReference>
<dbReference type="InterPro" id="IPR007791">
    <property type="entry name" value="DjlA_N"/>
</dbReference>
<evidence type="ECO:0000313" key="3">
    <source>
        <dbReference type="Proteomes" id="UP000315344"/>
    </source>
</evidence>